<comment type="caution">
    <text evidence="1">The sequence shown here is derived from an EMBL/GenBank/DDBJ whole genome shotgun (WGS) entry which is preliminary data.</text>
</comment>
<protein>
    <recommendedName>
        <fullName evidence="3">HMA domain-containing protein</fullName>
    </recommendedName>
</protein>
<gene>
    <name evidence="1" type="ORF">HNP37_002155</name>
</gene>
<keyword evidence="2" id="KW-1185">Reference proteome</keyword>
<dbReference type="AlphaFoldDB" id="A0A7W7IWW2"/>
<accession>A0A7W7IWW2</accession>
<sequence>MVCDRCIMVVQNELGKLGLNLKSIKLGEITLSSEPTTQELFKLEKTLLTLGFEIIDDKRNRTVERIKI</sequence>
<name>A0A7W7IWW2_9FLAO</name>
<reference evidence="1 2" key="1">
    <citation type="submission" date="2020-08" db="EMBL/GenBank/DDBJ databases">
        <title>Functional genomics of gut bacteria from endangered species of beetles.</title>
        <authorList>
            <person name="Carlos-Shanley C."/>
        </authorList>
    </citation>
    <scope>NUCLEOTIDE SEQUENCE [LARGE SCALE GENOMIC DNA]</scope>
    <source>
        <strain evidence="1 2">S00142</strain>
    </source>
</reference>
<evidence type="ECO:0000313" key="1">
    <source>
        <dbReference type="EMBL" id="MBB4802094.1"/>
    </source>
</evidence>
<evidence type="ECO:0000313" key="2">
    <source>
        <dbReference type="Proteomes" id="UP000561681"/>
    </source>
</evidence>
<evidence type="ECO:0008006" key="3">
    <source>
        <dbReference type="Google" id="ProtNLM"/>
    </source>
</evidence>
<dbReference type="Proteomes" id="UP000561681">
    <property type="component" value="Unassembled WGS sequence"/>
</dbReference>
<dbReference type="EMBL" id="JACHLD010000002">
    <property type="protein sequence ID" value="MBB4802094.1"/>
    <property type="molecule type" value="Genomic_DNA"/>
</dbReference>
<organism evidence="1 2">
    <name type="scientific">Flavobacterium nitrogenifigens</name>
    <dbReference type="NCBI Taxonomy" id="1617283"/>
    <lineage>
        <taxon>Bacteria</taxon>
        <taxon>Pseudomonadati</taxon>
        <taxon>Bacteroidota</taxon>
        <taxon>Flavobacteriia</taxon>
        <taxon>Flavobacteriales</taxon>
        <taxon>Flavobacteriaceae</taxon>
        <taxon>Flavobacterium</taxon>
    </lineage>
</organism>
<proteinExistence type="predicted"/>